<evidence type="ECO:0000256" key="1">
    <source>
        <dbReference type="SAM" id="MobiDB-lite"/>
    </source>
</evidence>
<gene>
    <name evidence="2" type="ORF">AOPFMNJM_3831</name>
</gene>
<organism evidence="2 3">
    <name type="scientific">Methylobacterium jeotgali</name>
    <dbReference type="NCBI Taxonomy" id="381630"/>
    <lineage>
        <taxon>Bacteria</taxon>
        <taxon>Pseudomonadati</taxon>
        <taxon>Pseudomonadota</taxon>
        <taxon>Alphaproteobacteria</taxon>
        <taxon>Hyphomicrobiales</taxon>
        <taxon>Methylobacteriaceae</taxon>
        <taxon>Methylobacterium</taxon>
    </lineage>
</organism>
<evidence type="ECO:0000313" key="2">
    <source>
        <dbReference type="EMBL" id="GJE08492.1"/>
    </source>
</evidence>
<dbReference type="Pfam" id="PF10931">
    <property type="entry name" value="DUF2735"/>
    <property type="match status" value="1"/>
</dbReference>
<accession>A0ABQ4SZ92</accession>
<dbReference type="InterPro" id="IPR021232">
    <property type="entry name" value="DUF2735"/>
</dbReference>
<keyword evidence="3" id="KW-1185">Reference proteome</keyword>
<protein>
    <recommendedName>
        <fullName evidence="4">DUF2735 domain-containing protein</fullName>
    </recommendedName>
</protein>
<reference evidence="2" key="2">
    <citation type="submission" date="2021-08" db="EMBL/GenBank/DDBJ databases">
        <authorList>
            <person name="Tani A."/>
            <person name="Ola A."/>
            <person name="Ogura Y."/>
            <person name="Katsura K."/>
            <person name="Hayashi T."/>
        </authorList>
    </citation>
    <scope>NUCLEOTIDE SEQUENCE</scope>
    <source>
        <strain evidence="2">LMG 23639</strain>
    </source>
</reference>
<evidence type="ECO:0000313" key="3">
    <source>
        <dbReference type="Proteomes" id="UP001055102"/>
    </source>
</evidence>
<reference evidence="2" key="1">
    <citation type="journal article" date="2021" name="Front. Microbiol.">
        <title>Comprehensive Comparative Genomics and Phenotyping of Methylobacterium Species.</title>
        <authorList>
            <person name="Alessa O."/>
            <person name="Ogura Y."/>
            <person name="Fujitani Y."/>
            <person name="Takami H."/>
            <person name="Hayashi T."/>
            <person name="Sahin N."/>
            <person name="Tani A."/>
        </authorList>
    </citation>
    <scope>NUCLEOTIDE SEQUENCE</scope>
    <source>
        <strain evidence="2">LMG 23639</strain>
    </source>
</reference>
<dbReference type="RefSeq" id="WP_238278212.1">
    <property type="nucleotide sequence ID" value="NZ_BPQR01000080.1"/>
</dbReference>
<sequence>MAMAEGRASAKIYPFPPRPRAAGGRIRGSGSLAAEPRPSPYPVVDCGSGWYHEAAMQDDQRRKS</sequence>
<name>A0ABQ4SZ92_9HYPH</name>
<feature type="region of interest" description="Disordered" evidence="1">
    <location>
        <begin position="1"/>
        <end position="40"/>
    </location>
</feature>
<proteinExistence type="predicted"/>
<dbReference type="Proteomes" id="UP001055102">
    <property type="component" value="Unassembled WGS sequence"/>
</dbReference>
<feature type="compositionally biased region" description="Low complexity" evidence="1">
    <location>
        <begin position="20"/>
        <end position="34"/>
    </location>
</feature>
<dbReference type="EMBL" id="BPQR01000080">
    <property type="protein sequence ID" value="GJE08492.1"/>
    <property type="molecule type" value="Genomic_DNA"/>
</dbReference>
<evidence type="ECO:0008006" key="4">
    <source>
        <dbReference type="Google" id="ProtNLM"/>
    </source>
</evidence>
<comment type="caution">
    <text evidence="2">The sequence shown here is derived from an EMBL/GenBank/DDBJ whole genome shotgun (WGS) entry which is preliminary data.</text>
</comment>